<keyword evidence="2" id="KW-0479">Metal-binding</keyword>
<dbReference type="Pfam" id="PF00962">
    <property type="entry name" value="A_deaminase"/>
    <property type="match status" value="1"/>
</dbReference>
<comment type="cofactor">
    <cofactor evidence="1">
        <name>Zn(2+)</name>
        <dbReference type="ChEBI" id="CHEBI:29105"/>
    </cofactor>
</comment>
<evidence type="ECO:0000256" key="3">
    <source>
        <dbReference type="ARBA" id="ARBA00022801"/>
    </source>
</evidence>
<accession>A0ABR1PIR3</accession>
<sequence length="507" mass="57640">MATSFTLPEDLGSVEDYFKTRESFINAERALGVESKANGSDLEAQAQEIVQRLKKWEEYNHHGMQLDGSGCEAGRRFLHGQDAIENSRLFKIAQKAPKGSLLHCHFDCILPPQSLLDDARKQDRLHIKTDCSLTTAGFFAYLTETTNLFSKAYVVGSWMKYSEFLRLFPGGPERAEAWLAKQMVLTSDDAYHPRQTVDGVWRRFTRSVMVLRSLLCYETAYKGHFRRILWRFAEDGISYAEIRLAMNYMFTIESDDGTHDYGHGEIMQMLADVLKEETPKIQASGLTFYGVKIIYAVLRSAPKEAMKWSMDTCIELKQQFPDLICDLLEMRAKIRELGLDLPFIFHAGETLDHGGDTDSNLFDAILLGTKRIGHGFSLVKHPLLMQLCKERNIAIETCPISNEVLGLCLTTKTHHLPVLLSNCVPCTINSDDPGSWGASVLSHDFYQALMGTNNLSLLGLRVIVEWSIEHSCMSPAMRERATKDFDEAWIKFCQWIIDTYDKQQSRE</sequence>
<evidence type="ECO:0000256" key="2">
    <source>
        <dbReference type="ARBA" id="ARBA00022723"/>
    </source>
</evidence>
<dbReference type="InterPro" id="IPR006330">
    <property type="entry name" value="Ado/ade_deaminase"/>
</dbReference>
<feature type="domain" description="Adenosine deaminase" evidence="4">
    <location>
        <begin position="201"/>
        <end position="472"/>
    </location>
</feature>
<keyword evidence="3" id="KW-0378">Hydrolase</keyword>
<evidence type="ECO:0000256" key="1">
    <source>
        <dbReference type="ARBA" id="ARBA00001947"/>
    </source>
</evidence>
<dbReference type="SUPFAM" id="SSF51556">
    <property type="entry name" value="Metallo-dependent hydrolases"/>
    <property type="match status" value="1"/>
</dbReference>
<proteinExistence type="predicted"/>
<dbReference type="PANTHER" id="PTHR11409">
    <property type="entry name" value="ADENOSINE DEAMINASE"/>
    <property type="match status" value="1"/>
</dbReference>
<reference evidence="5 6" key="1">
    <citation type="submission" date="2024-02" db="EMBL/GenBank/DDBJ databases">
        <title>De novo assembly and annotation of 12 fungi associated with fruit tree decline syndrome in Ontario, Canada.</title>
        <authorList>
            <person name="Sulman M."/>
            <person name="Ellouze W."/>
            <person name="Ilyukhin E."/>
        </authorList>
    </citation>
    <scope>NUCLEOTIDE SEQUENCE [LARGE SCALE GENOMIC DNA]</scope>
    <source>
        <strain evidence="5 6">M169</strain>
    </source>
</reference>
<dbReference type="InterPro" id="IPR032466">
    <property type="entry name" value="Metal_Hydrolase"/>
</dbReference>
<dbReference type="EMBL" id="JAKNSF020000007">
    <property type="protein sequence ID" value="KAK7737515.1"/>
    <property type="molecule type" value="Genomic_DNA"/>
</dbReference>
<name>A0ABR1PIR3_DIAER</name>
<dbReference type="InterPro" id="IPR001365">
    <property type="entry name" value="A_deaminase_dom"/>
</dbReference>
<protein>
    <recommendedName>
        <fullName evidence="4">Adenosine deaminase domain-containing protein</fullName>
    </recommendedName>
</protein>
<organism evidence="5 6">
    <name type="scientific">Diaporthe eres</name>
    <name type="common">Phomopsis oblonga</name>
    <dbReference type="NCBI Taxonomy" id="83184"/>
    <lineage>
        <taxon>Eukaryota</taxon>
        <taxon>Fungi</taxon>
        <taxon>Dikarya</taxon>
        <taxon>Ascomycota</taxon>
        <taxon>Pezizomycotina</taxon>
        <taxon>Sordariomycetes</taxon>
        <taxon>Sordariomycetidae</taxon>
        <taxon>Diaporthales</taxon>
        <taxon>Diaporthaceae</taxon>
        <taxon>Diaporthe</taxon>
        <taxon>Diaporthe eres species complex</taxon>
    </lineage>
</organism>
<dbReference type="Gene3D" id="3.20.20.140">
    <property type="entry name" value="Metal-dependent hydrolases"/>
    <property type="match status" value="1"/>
</dbReference>
<evidence type="ECO:0000259" key="4">
    <source>
        <dbReference type="Pfam" id="PF00962"/>
    </source>
</evidence>
<gene>
    <name evidence="5" type="ORF">SLS63_002642</name>
</gene>
<evidence type="ECO:0000313" key="6">
    <source>
        <dbReference type="Proteomes" id="UP001430848"/>
    </source>
</evidence>
<comment type="caution">
    <text evidence="5">The sequence shown here is derived from an EMBL/GenBank/DDBJ whole genome shotgun (WGS) entry which is preliminary data.</text>
</comment>
<keyword evidence="6" id="KW-1185">Reference proteome</keyword>
<evidence type="ECO:0000313" key="5">
    <source>
        <dbReference type="EMBL" id="KAK7737515.1"/>
    </source>
</evidence>
<dbReference type="PANTHER" id="PTHR11409:SF37">
    <property type="entry name" value="ADENOSINE DEAMINASE DOMAIN-CONTAINING PROTEIN"/>
    <property type="match status" value="1"/>
</dbReference>
<dbReference type="Proteomes" id="UP001430848">
    <property type="component" value="Unassembled WGS sequence"/>
</dbReference>